<evidence type="ECO:0000256" key="3">
    <source>
        <dbReference type="ARBA" id="ARBA00022801"/>
    </source>
</evidence>
<evidence type="ECO:0000256" key="5">
    <source>
        <dbReference type="PROSITE-ProRule" id="PRU01240"/>
    </source>
</evidence>
<protein>
    <submittedName>
        <fullName evidence="9">S8 family serine peptidase</fullName>
    </submittedName>
</protein>
<proteinExistence type="inferred from homology"/>
<keyword evidence="10" id="KW-1185">Reference proteome</keyword>
<evidence type="ECO:0000259" key="8">
    <source>
        <dbReference type="Pfam" id="PF00082"/>
    </source>
</evidence>
<evidence type="ECO:0000256" key="1">
    <source>
        <dbReference type="ARBA" id="ARBA00011073"/>
    </source>
</evidence>
<keyword evidence="4 5" id="KW-0720">Serine protease</keyword>
<dbReference type="Gene3D" id="3.40.50.200">
    <property type="entry name" value="Peptidase S8/S53 domain"/>
    <property type="match status" value="2"/>
</dbReference>
<evidence type="ECO:0000256" key="6">
    <source>
        <dbReference type="SAM" id="MobiDB-lite"/>
    </source>
</evidence>
<keyword evidence="7" id="KW-0732">Signal</keyword>
<comment type="similarity">
    <text evidence="1 5">Belongs to the peptidase S8 family.</text>
</comment>
<dbReference type="SUPFAM" id="SSF52743">
    <property type="entry name" value="Subtilisin-like"/>
    <property type="match status" value="1"/>
</dbReference>
<comment type="caution">
    <text evidence="9">The sequence shown here is derived from an EMBL/GenBank/DDBJ whole genome shotgun (WGS) entry which is preliminary data.</text>
</comment>
<dbReference type="Pfam" id="PF00082">
    <property type="entry name" value="Peptidase_S8"/>
    <property type="match status" value="1"/>
</dbReference>
<feature type="active site" description="Charge relay system" evidence="5">
    <location>
        <position position="290"/>
    </location>
</feature>
<dbReference type="InterPro" id="IPR036852">
    <property type="entry name" value="Peptidase_S8/S53_dom_sf"/>
</dbReference>
<dbReference type="GO" id="GO:0004252">
    <property type="term" value="F:serine-type endopeptidase activity"/>
    <property type="evidence" value="ECO:0007669"/>
    <property type="project" value="UniProtKB-UniRule"/>
</dbReference>
<dbReference type="PROSITE" id="PS51892">
    <property type="entry name" value="SUBTILASE"/>
    <property type="match status" value="1"/>
</dbReference>
<dbReference type="InterPro" id="IPR023828">
    <property type="entry name" value="Peptidase_S8_Ser-AS"/>
</dbReference>
<evidence type="ECO:0000313" key="10">
    <source>
        <dbReference type="Proteomes" id="UP000598971"/>
    </source>
</evidence>
<gene>
    <name evidence="9" type="ORF">GD597_13105</name>
</gene>
<name>A0A8J8JRZ5_9BACT</name>
<feature type="region of interest" description="Disordered" evidence="6">
    <location>
        <begin position="539"/>
        <end position="566"/>
    </location>
</feature>
<dbReference type="PRINTS" id="PR00723">
    <property type="entry name" value="SUBTILISIN"/>
</dbReference>
<dbReference type="PANTHER" id="PTHR43399:SF4">
    <property type="entry name" value="CELL WALL-ASSOCIATED PROTEASE"/>
    <property type="match status" value="1"/>
</dbReference>
<dbReference type="InterPro" id="IPR000209">
    <property type="entry name" value="Peptidase_S8/S53_dom"/>
</dbReference>
<dbReference type="CDD" id="cd07483">
    <property type="entry name" value="Peptidases_S8_Subtilisin_Novo-like"/>
    <property type="match status" value="1"/>
</dbReference>
<feature type="signal peptide" evidence="7">
    <location>
        <begin position="1"/>
        <end position="20"/>
    </location>
</feature>
<dbReference type="InterPro" id="IPR051048">
    <property type="entry name" value="Peptidase_S8/S53_subtilisin"/>
</dbReference>
<feature type="active site" description="Charge relay system" evidence="5">
    <location>
        <position position="463"/>
    </location>
</feature>
<dbReference type="RefSeq" id="WP_171608338.1">
    <property type="nucleotide sequence ID" value="NZ_WHPF01000008.1"/>
</dbReference>
<evidence type="ECO:0000256" key="7">
    <source>
        <dbReference type="SAM" id="SignalP"/>
    </source>
</evidence>
<accession>A0A8J8JRZ5</accession>
<feature type="chain" id="PRO_5035163336" evidence="7">
    <location>
        <begin position="21"/>
        <end position="566"/>
    </location>
</feature>
<dbReference type="AlphaFoldDB" id="A0A8J8JRZ5"/>
<dbReference type="InterPro" id="IPR034080">
    <property type="entry name" value="Protease_P7-like_dom"/>
</dbReference>
<reference evidence="9" key="1">
    <citation type="submission" date="2019-10" db="EMBL/GenBank/DDBJ databases">
        <title>Draft genome sequence of Panacibacter sp. KCS-6.</title>
        <authorList>
            <person name="Yim K.J."/>
        </authorList>
    </citation>
    <scope>NUCLEOTIDE SEQUENCE</scope>
    <source>
        <strain evidence="9">KCS-6</strain>
    </source>
</reference>
<dbReference type="PANTHER" id="PTHR43399">
    <property type="entry name" value="SUBTILISIN-RELATED"/>
    <property type="match status" value="1"/>
</dbReference>
<keyword evidence="2 5" id="KW-0645">Protease</keyword>
<dbReference type="InterPro" id="IPR015500">
    <property type="entry name" value="Peptidase_S8_subtilisin-rel"/>
</dbReference>
<dbReference type="Proteomes" id="UP000598971">
    <property type="component" value="Unassembled WGS sequence"/>
</dbReference>
<dbReference type="InterPro" id="IPR022398">
    <property type="entry name" value="Peptidase_S8_His-AS"/>
</dbReference>
<dbReference type="EMBL" id="WHPF01000008">
    <property type="protein sequence ID" value="NNV56402.1"/>
    <property type="molecule type" value="Genomic_DNA"/>
</dbReference>
<organism evidence="9 10">
    <name type="scientific">Limnovirga soli</name>
    <dbReference type="NCBI Taxonomy" id="2656915"/>
    <lineage>
        <taxon>Bacteria</taxon>
        <taxon>Pseudomonadati</taxon>
        <taxon>Bacteroidota</taxon>
        <taxon>Chitinophagia</taxon>
        <taxon>Chitinophagales</taxon>
        <taxon>Chitinophagaceae</taxon>
        <taxon>Limnovirga</taxon>
    </lineage>
</organism>
<dbReference type="GO" id="GO:0006508">
    <property type="term" value="P:proteolysis"/>
    <property type="evidence" value="ECO:0007669"/>
    <property type="project" value="UniProtKB-KW"/>
</dbReference>
<evidence type="ECO:0000256" key="2">
    <source>
        <dbReference type="ARBA" id="ARBA00022670"/>
    </source>
</evidence>
<dbReference type="PROSITE" id="PS00138">
    <property type="entry name" value="SUBTILASE_SER"/>
    <property type="match status" value="1"/>
</dbReference>
<keyword evidence="3 5" id="KW-0378">Hydrolase</keyword>
<evidence type="ECO:0000256" key="4">
    <source>
        <dbReference type="ARBA" id="ARBA00022825"/>
    </source>
</evidence>
<evidence type="ECO:0000313" key="9">
    <source>
        <dbReference type="EMBL" id="NNV56402.1"/>
    </source>
</evidence>
<feature type="compositionally biased region" description="Low complexity" evidence="6">
    <location>
        <begin position="557"/>
        <end position="566"/>
    </location>
</feature>
<sequence>MLRLKSLLILLLLATTLVNAQNNVQGWHLKDPQADGFNGISLEKTYRFLKGKKSTPVIVAVIDSGIDTTQEDLKSILWVNTKEIPGNGKDDDGNGYIDDVHGWNFLGNKNGNNLKRANNERTRVYYEFKDKFDGKEIDTTKLTPDEKWQFAAWLKAEAQMGVSADEKLQVQMLEAICKSIKRNDAVIRTEMNKEEYTSSDLESFVPETSKGKQAKMGYISCLKMLSLEEEPTNKELITELDEYVEGKKQNIANSIQKPEDVRAQVIGDDYYNINDKFYGNSDVMGPDPMHGTHVSGIIAADRNNNIGINGVADNVKIMVLRAVPDGDEYDKDIALAIKYAVDNGARVINMSFGKSFSPEKKWVDEAVQYAAAKDVLLVHAAGNESHNIDSVDNFPNPRMMVNNTLAANFLTVGASGDKNVGNGQIIADFSNYGKANVDVFAPGVKIYSTLPGEKGYGFLNGTSMAAPVVTGVAALIRSYYPALSAKQVKYAIDASAEKLTDSSLLQVPGEDRVALATDISITGGFLNANAALELAATLQPENTNKPVPNKKSKKKPTLVNSKSSKN</sequence>
<dbReference type="PROSITE" id="PS00137">
    <property type="entry name" value="SUBTILASE_HIS"/>
    <property type="match status" value="1"/>
</dbReference>
<feature type="active site" description="Charge relay system" evidence="5">
    <location>
        <position position="63"/>
    </location>
</feature>
<feature type="domain" description="Peptidase S8/S53" evidence="8">
    <location>
        <begin position="57"/>
        <end position="504"/>
    </location>
</feature>